<accession>A0A388KYB7</accession>
<evidence type="ECO:0000256" key="2">
    <source>
        <dbReference type="ARBA" id="ARBA00022525"/>
    </source>
</evidence>
<dbReference type="EMBL" id="BFEA01000214">
    <property type="protein sequence ID" value="GBG74972.1"/>
    <property type="molecule type" value="Genomic_DNA"/>
</dbReference>
<reference evidence="5 6" key="1">
    <citation type="journal article" date="2018" name="Cell">
        <title>The Chara Genome: Secondary Complexity and Implications for Plant Terrestrialization.</title>
        <authorList>
            <person name="Nishiyama T."/>
            <person name="Sakayama H."/>
            <person name="Vries J.D."/>
            <person name="Buschmann H."/>
            <person name="Saint-Marcoux D."/>
            <person name="Ullrich K.K."/>
            <person name="Haas F.B."/>
            <person name="Vanderstraeten L."/>
            <person name="Becker D."/>
            <person name="Lang D."/>
            <person name="Vosolsobe S."/>
            <person name="Rombauts S."/>
            <person name="Wilhelmsson P.K.I."/>
            <person name="Janitza P."/>
            <person name="Kern R."/>
            <person name="Heyl A."/>
            <person name="Rumpler F."/>
            <person name="Villalobos L.I.A.C."/>
            <person name="Clay J.M."/>
            <person name="Skokan R."/>
            <person name="Toyoda A."/>
            <person name="Suzuki Y."/>
            <person name="Kagoshima H."/>
            <person name="Schijlen E."/>
            <person name="Tajeshwar N."/>
            <person name="Catarino B."/>
            <person name="Hetherington A.J."/>
            <person name="Saltykova A."/>
            <person name="Bonnot C."/>
            <person name="Breuninger H."/>
            <person name="Symeonidi A."/>
            <person name="Radhakrishnan G.V."/>
            <person name="Van Nieuwerburgh F."/>
            <person name="Deforce D."/>
            <person name="Chang C."/>
            <person name="Karol K.G."/>
            <person name="Hedrich R."/>
            <person name="Ulvskov P."/>
            <person name="Glockner G."/>
            <person name="Delwiche C.F."/>
            <person name="Petrasek J."/>
            <person name="Van de Peer Y."/>
            <person name="Friml J."/>
            <person name="Beilby M."/>
            <person name="Dolan L."/>
            <person name="Kohara Y."/>
            <person name="Sugano S."/>
            <person name="Fujiyama A."/>
            <person name="Delaux P.-M."/>
            <person name="Quint M."/>
            <person name="TheiBen G."/>
            <person name="Hagemann M."/>
            <person name="Harholt J."/>
            <person name="Dunand C."/>
            <person name="Zachgo S."/>
            <person name="Langdale J."/>
            <person name="Maumus F."/>
            <person name="Straeten D.V.D."/>
            <person name="Gould S.B."/>
            <person name="Rensing S.A."/>
        </authorList>
    </citation>
    <scope>NUCLEOTIDE SEQUENCE [LARGE SCALE GENOMIC DNA]</scope>
    <source>
        <strain evidence="5 6">S276</strain>
    </source>
</reference>
<feature type="transmembrane region" description="Helical" evidence="4">
    <location>
        <begin position="43"/>
        <end position="69"/>
    </location>
</feature>
<dbReference type="AlphaFoldDB" id="A0A388KYB7"/>
<dbReference type="Proteomes" id="UP000265515">
    <property type="component" value="Unassembled WGS sequence"/>
</dbReference>
<protein>
    <submittedName>
        <fullName evidence="5">Uncharacterized protein</fullName>
    </submittedName>
</protein>
<evidence type="ECO:0000256" key="4">
    <source>
        <dbReference type="SAM" id="Phobius"/>
    </source>
</evidence>
<dbReference type="GO" id="GO:0030414">
    <property type="term" value="F:peptidase inhibitor activity"/>
    <property type="evidence" value="ECO:0007669"/>
    <property type="project" value="InterPro"/>
</dbReference>
<sequence length="163" mass="17140">MEMMEMISQRRGRSGNQLRPNDEVLHSQSEAGRRRAKVASSTASSLFFSFSLSLSFALALLVIGPLFLLTSAAAECPPRNCTSPTLGGGIPCPPPLICVYTELGRPEVDIPHTGHCVLPSYCQVSGEYFAVGLNGIPSADGCNTCGCSRGGILGCTEIACLSN</sequence>
<evidence type="ECO:0000256" key="3">
    <source>
        <dbReference type="SAM" id="MobiDB-lite"/>
    </source>
</evidence>
<keyword evidence="6" id="KW-1185">Reference proteome</keyword>
<evidence type="ECO:0000313" key="6">
    <source>
        <dbReference type="Proteomes" id="UP000265515"/>
    </source>
</evidence>
<evidence type="ECO:0000313" key="5">
    <source>
        <dbReference type="EMBL" id="GBG74972.1"/>
    </source>
</evidence>
<organism evidence="5 6">
    <name type="scientific">Chara braunii</name>
    <name type="common">Braun's stonewort</name>
    <dbReference type="NCBI Taxonomy" id="69332"/>
    <lineage>
        <taxon>Eukaryota</taxon>
        <taxon>Viridiplantae</taxon>
        <taxon>Streptophyta</taxon>
        <taxon>Charophyceae</taxon>
        <taxon>Charales</taxon>
        <taxon>Characeae</taxon>
        <taxon>Chara</taxon>
    </lineage>
</organism>
<keyword evidence="4" id="KW-0812">Transmembrane</keyword>
<dbReference type="OrthoDB" id="6041417at2759"/>
<name>A0A388KYB7_CHABU</name>
<dbReference type="GO" id="GO:0005576">
    <property type="term" value="C:extracellular region"/>
    <property type="evidence" value="ECO:0007669"/>
    <property type="project" value="UniProtKB-SubCell"/>
</dbReference>
<dbReference type="InterPro" id="IPR036201">
    <property type="entry name" value="Pacifastin_dom_sf"/>
</dbReference>
<feature type="region of interest" description="Disordered" evidence="3">
    <location>
        <begin position="1"/>
        <end position="32"/>
    </location>
</feature>
<evidence type="ECO:0000256" key="1">
    <source>
        <dbReference type="ARBA" id="ARBA00004613"/>
    </source>
</evidence>
<comment type="subcellular location">
    <subcellularLocation>
        <location evidence="1">Secreted</location>
    </subcellularLocation>
</comment>
<keyword evidence="4" id="KW-0472">Membrane</keyword>
<comment type="caution">
    <text evidence="5">The sequence shown here is derived from an EMBL/GenBank/DDBJ whole genome shotgun (WGS) entry which is preliminary data.</text>
</comment>
<keyword evidence="4" id="KW-1133">Transmembrane helix</keyword>
<keyword evidence="2" id="KW-0964">Secreted</keyword>
<dbReference type="SUPFAM" id="SSF57283">
    <property type="entry name" value="PMP inhibitors"/>
    <property type="match status" value="1"/>
</dbReference>
<proteinExistence type="predicted"/>
<gene>
    <name evidence="5" type="ORF">CBR_g19485</name>
</gene>
<dbReference type="Gramene" id="GBG74972">
    <property type="protein sequence ID" value="GBG74972"/>
    <property type="gene ID" value="CBR_g19485"/>
</dbReference>